<dbReference type="OrthoDB" id="261433at2759"/>
<dbReference type="Gene3D" id="2.60.40.10">
    <property type="entry name" value="Immunoglobulins"/>
    <property type="match status" value="3"/>
</dbReference>
<reference evidence="3 4" key="1">
    <citation type="submission" date="2013-11" db="EMBL/GenBank/DDBJ databases">
        <title>Draft genome of the bovine lungworm Dictyocaulus viviparus.</title>
        <authorList>
            <person name="Mitreva M."/>
        </authorList>
    </citation>
    <scope>NUCLEOTIDE SEQUENCE [LARGE SCALE GENOMIC DNA]</scope>
    <source>
        <strain evidence="3 4">HannoverDv2000</strain>
    </source>
</reference>
<dbReference type="CDD" id="cd00063">
    <property type="entry name" value="FN3"/>
    <property type="match status" value="2"/>
</dbReference>
<gene>
    <name evidence="3" type="ORF">DICVIV_13636</name>
</gene>
<evidence type="ECO:0000313" key="4">
    <source>
        <dbReference type="Proteomes" id="UP000053766"/>
    </source>
</evidence>
<dbReference type="SUPFAM" id="SSF49265">
    <property type="entry name" value="Fibronectin type III"/>
    <property type="match status" value="2"/>
</dbReference>
<dbReference type="InterPro" id="IPR036116">
    <property type="entry name" value="FN3_sf"/>
</dbReference>
<name>A0A0D8X793_DICVI</name>
<keyword evidence="4" id="KW-1185">Reference proteome</keyword>
<evidence type="ECO:0000256" key="1">
    <source>
        <dbReference type="SAM" id="SignalP"/>
    </source>
</evidence>
<feature type="signal peptide" evidence="1">
    <location>
        <begin position="1"/>
        <end position="19"/>
    </location>
</feature>
<keyword evidence="1" id="KW-0732">Signal</keyword>
<dbReference type="InterPro" id="IPR050713">
    <property type="entry name" value="RTP_Phos/Ushers"/>
</dbReference>
<feature type="domain" description="Fibronectin type-III" evidence="2">
    <location>
        <begin position="210"/>
        <end position="306"/>
    </location>
</feature>
<dbReference type="Proteomes" id="UP000053766">
    <property type="component" value="Unassembled WGS sequence"/>
</dbReference>
<feature type="chain" id="PRO_5002335374" evidence="1">
    <location>
        <begin position="20"/>
        <end position="363"/>
    </location>
</feature>
<accession>A0A0D8X793</accession>
<evidence type="ECO:0000259" key="2">
    <source>
        <dbReference type="PROSITE" id="PS50853"/>
    </source>
</evidence>
<dbReference type="InterPro" id="IPR013783">
    <property type="entry name" value="Ig-like_fold"/>
</dbReference>
<protein>
    <submittedName>
        <fullName evidence="3">Fibronectin type III domain protein</fullName>
    </submittedName>
</protein>
<reference evidence="4" key="2">
    <citation type="journal article" date="2016" name="Sci. Rep.">
        <title>Dictyocaulus viviparus genome, variome and transcriptome elucidate lungworm biology and support future intervention.</title>
        <authorList>
            <person name="McNulty S.N."/>
            <person name="Strube C."/>
            <person name="Rosa B.A."/>
            <person name="Martin J.C."/>
            <person name="Tyagi R."/>
            <person name="Choi Y.J."/>
            <person name="Wang Q."/>
            <person name="Hallsworth Pepin K."/>
            <person name="Zhang X."/>
            <person name="Ozersky P."/>
            <person name="Wilson R.K."/>
            <person name="Sternberg P.W."/>
            <person name="Gasser R.B."/>
            <person name="Mitreva M."/>
        </authorList>
    </citation>
    <scope>NUCLEOTIDE SEQUENCE [LARGE SCALE GENOMIC DNA]</scope>
    <source>
        <strain evidence="4">HannoverDv2000</strain>
    </source>
</reference>
<dbReference type="PANTHER" id="PTHR46957:SF3">
    <property type="entry name" value="CYTOKINE RECEPTOR"/>
    <property type="match status" value="1"/>
</dbReference>
<sequence>MCWWIFSYFFIVCFYIVENEYFEIGNLIISSHFHSNHRGIVNLTWEVPLHMVHQIASFDVQYVEAGNDNWQRVVFHGTRPSALLHNLKSDTEYILKIKTTLTNNVQTESGDFRFKTPKEVAHIYSSHVKTDLIAGYDVYVSDDKDRPDSQWKLTQLNGREASLALDGLRGSTEYFVRVNVRNKDGSIIRAPSIYRFKTIDKKGSNTERREGNSLSYRNIGPGQVEISWTYPSSVLDNVAGATIFYIDAEEASSEHWQKIFIDNPTETTVLLSQLKQGTRYSVQIIPRLRNGNFDYLSASTFELKTDTFATTASDAIISTEINNPESIIGDVRHNEKTPKIRKKHMLLLLSVSTEPYIFSIIFC</sequence>
<dbReference type="GO" id="GO:0016020">
    <property type="term" value="C:membrane"/>
    <property type="evidence" value="ECO:0007669"/>
    <property type="project" value="UniProtKB-SubCell"/>
</dbReference>
<proteinExistence type="predicted"/>
<dbReference type="PANTHER" id="PTHR46957">
    <property type="entry name" value="CYTOKINE RECEPTOR"/>
    <property type="match status" value="1"/>
</dbReference>
<dbReference type="AlphaFoldDB" id="A0A0D8X793"/>
<dbReference type="SMART" id="SM00060">
    <property type="entry name" value="FN3"/>
    <property type="match status" value="2"/>
</dbReference>
<dbReference type="InterPro" id="IPR003961">
    <property type="entry name" value="FN3_dom"/>
</dbReference>
<dbReference type="EMBL" id="KN717242">
    <property type="protein sequence ID" value="KJH40410.1"/>
    <property type="molecule type" value="Genomic_DNA"/>
</dbReference>
<feature type="domain" description="Fibronectin type-III" evidence="2">
    <location>
        <begin position="23"/>
        <end position="119"/>
    </location>
</feature>
<dbReference type="PROSITE" id="PS50853">
    <property type="entry name" value="FN3"/>
    <property type="match status" value="2"/>
</dbReference>
<organism evidence="3 4">
    <name type="scientific">Dictyocaulus viviparus</name>
    <name type="common">Bovine lungworm</name>
    <dbReference type="NCBI Taxonomy" id="29172"/>
    <lineage>
        <taxon>Eukaryota</taxon>
        <taxon>Metazoa</taxon>
        <taxon>Ecdysozoa</taxon>
        <taxon>Nematoda</taxon>
        <taxon>Chromadorea</taxon>
        <taxon>Rhabditida</taxon>
        <taxon>Rhabditina</taxon>
        <taxon>Rhabditomorpha</taxon>
        <taxon>Strongyloidea</taxon>
        <taxon>Metastrongylidae</taxon>
        <taxon>Dictyocaulus</taxon>
    </lineage>
</organism>
<evidence type="ECO:0000313" key="3">
    <source>
        <dbReference type="EMBL" id="KJH40410.1"/>
    </source>
</evidence>